<name>A0A9W7G853_9STRA</name>
<organism evidence="2 3">
    <name type="scientific">Triparma columacea</name>
    <dbReference type="NCBI Taxonomy" id="722753"/>
    <lineage>
        <taxon>Eukaryota</taxon>
        <taxon>Sar</taxon>
        <taxon>Stramenopiles</taxon>
        <taxon>Ochrophyta</taxon>
        <taxon>Bolidophyceae</taxon>
        <taxon>Parmales</taxon>
        <taxon>Triparmaceae</taxon>
        <taxon>Triparma</taxon>
    </lineage>
</organism>
<proteinExistence type="predicted"/>
<evidence type="ECO:0000256" key="1">
    <source>
        <dbReference type="SAM" id="MobiDB-lite"/>
    </source>
</evidence>
<accession>A0A9W7G853</accession>
<protein>
    <submittedName>
        <fullName evidence="2">Uncharacterized protein</fullName>
    </submittedName>
</protein>
<evidence type="ECO:0000313" key="3">
    <source>
        <dbReference type="Proteomes" id="UP001165065"/>
    </source>
</evidence>
<dbReference type="EMBL" id="BRYA01000062">
    <property type="protein sequence ID" value="GMI36129.1"/>
    <property type="molecule type" value="Genomic_DNA"/>
</dbReference>
<keyword evidence="3" id="KW-1185">Reference proteome</keyword>
<sequence length="199" mass="21619">MSQTASHTSIALLAMSLGIEKLPAAVLGVLGEVTKKVVRSSVDTETFSGQNNAHINVIDVINSTGGHKRLREWIDKVETEEVGMYAEEIPEQDPGDVSWGRSEVGVEEEGVGEDIGEGNDDNDDIFDDTLPSLSSTDDTKKERTRPYPSHLPPPHPMVVMKLADVESDMSGLDTFKREVAETWGSGGGAVKKQRMKVLN</sequence>
<feature type="region of interest" description="Disordered" evidence="1">
    <location>
        <begin position="91"/>
        <end position="156"/>
    </location>
</feature>
<comment type="caution">
    <text evidence="2">The sequence shown here is derived from an EMBL/GenBank/DDBJ whole genome shotgun (WGS) entry which is preliminary data.</text>
</comment>
<evidence type="ECO:0000313" key="2">
    <source>
        <dbReference type="EMBL" id="GMI36129.1"/>
    </source>
</evidence>
<feature type="compositionally biased region" description="Acidic residues" evidence="1">
    <location>
        <begin position="105"/>
        <end position="127"/>
    </location>
</feature>
<gene>
    <name evidence="2" type="ORF">TrCOL_g4443</name>
</gene>
<reference evidence="3" key="1">
    <citation type="journal article" date="2023" name="Commun. Biol.">
        <title>Genome analysis of Parmales, the sister group of diatoms, reveals the evolutionary specialization of diatoms from phago-mixotrophs to photoautotrophs.</title>
        <authorList>
            <person name="Ban H."/>
            <person name="Sato S."/>
            <person name="Yoshikawa S."/>
            <person name="Yamada K."/>
            <person name="Nakamura Y."/>
            <person name="Ichinomiya M."/>
            <person name="Sato N."/>
            <person name="Blanc-Mathieu R."/>
            <person name="Endo H."/>
            <person name="Kuwata A."/>
            <person name="Ogata H."/>
        </authorList>
    </citation>
    <scope>NUCLEOTIDE SEQUENCE [LARGE SCALE GENOMIC DNA]</scope>
</reference>
<dbReference type="Proteomes" id="UP001165065">
    <property type="component" value="Unassembled WGS sequence"/>
</dbReference>
<dbReference type="AlphaFoldDB" id="A0A9W7G853"/>